<evidence type="ECO:0000256" key="2">
    <source>
        <dbReference type="ARBA" id="ARBA00022908"/>
    </source>
</evidence>
<dbReference type="Pfam" id="PF13495">
    <property type="entry name" value="Phage_int_SAM_4"/>
    <property type="match status" value="1"/>
</dbReference>
<dbReference type="EMBL" id="CP036433">
    <property type="protein sequence ID" value="QDU94682.1"/>
    <property type="molecule type" value="Genomic_DNA"/>
</dbReference>
<evidence type="ECO:0000256" key="6">
    <source>
        <dbReference type="SAM" id="MobiDB-lite"/>
    </source>
</evidence>
<reference evidence="9 11" key="1">
    <citation type="submission" date="2019-02" db="EMBL/GenBank/DDBJ databases">
        <title>Deep-cultivation of Planctomycetes and their phenomic and genomic characterization uncovers novel biology.</title>
        <authorList>
            <person name="Wiegand S."/>
            <person name="Jogler M."/>
            <person name="Boedeker C."/>
            <person name="Pinto D."/>
            <person name="Vollmers J."/>
            <person name="Rivas-Marin E."/>
            <person name="Kohn T."/>
            <person name="Peeters S.H."/>
            <person name="Heuer A."/>
            <person name="Rast P."/>
            <person name="Oberbeckmann S."/>
            <person name="Bunk B."/>
            <person name="Jeske O."/>
            <person name="Meyerdierks A."/>
            <person name="Storesund J.E."/>
            <person name="Kallscheuer N."/>
            <person name="Luecker S."/>
            <person name="Lage O.M."/>
            <person name="Pohl T."/>
            <person name="Merkel B.J."/>
            <person name="Hornburger P."/>
            <person name="Mueller R.-W."/>
            <person name="Bruemmer F."/>
            <person name="Labrenz M."/>
            <person name="Spormann A.M."/>
            <person name="Op den Camp H."/>
            <person name="Overmann J."/>
            <person name="Amann R."/>
            <person name="Jetten M.S.M."/>
            <person name="Mascher T."/>
            <person name="Medema M.H."/>
            <person name="Devos D.P."/>
            <person name="Kaster A.-K."/>
            <person name="Ovreas L."/>
            <person name="Rohde M."/>
            <person name="Galperin M.Y."/>
            <person name="Jogler C."/>
        </authorList>
    </citation>
    <scope>NUCLEOTIDE SEQUENCE [LARGE SCALE GENOMIC DNA]</scope>
    <source>
        <strain evidence="9 11">Pla85_3_4</strain>
    </source>
</reference>
<protein>
    <submittedName>
        <fullName evidence="9">Tyrosine recombinase XerD</fullName>
    </submittedName>
</protein>
<evidence type="ECO:0000259" key="8">
    <source>
        <dbReference type="PROSITE" id="PS51900"/>
    </source>
</evidence>
<dbReference type="PANTHER" id="PTHR30349:SF64">
    <property type="entry name" value="PROPHAGE INTEGRASE INTD-RELATED"/>
    <property type="match status" value="1"/>
</dbReference>
<feature type="domain" description="Core-binding (CB)" evidence="8">
    <location>
        <begin position="1"/>
        <end position="81"/>
    </location>
</feature>
<dbReference type="KEGG" id="lcre:Pla8534_24880"/>
<keyword evidence="11" id="KW-1185">Reference proteome</keyword>
<dbReference type="Gene3D" id="1.10.443.10">
    <property type="entry name" value="Intergrase catalytic core"/>
    <property type="match status" value="1"/>
</dbReference>
<evidence type="ECO:0000256" key="1">
    <source>
        <dbReference type="ARBA" id="ARBA00008857"/>
    </source>
</evidence>
<evidence type="ECO:0000313" key="10">
    <source>
        <dbReference type="EMBL" id="QDU94682.1"/>
    </source>
</evidence>
<evidence type="ECO:0000313" key="11">
    <source>
        <dbReference type="Proteomes" id="UP000317648"/>
    </source>
</evidence>
<dbReference type="GO" id="GO:0015074">
    <property type="term" value="P:DNA integration"/>
    <property type="evidence" value="ECO:0007669"/>
    <property type="project" value="UniProtKB-KW"/>
</dbReference>
<proteinExistence type="inferred from homology"/>
<gene>
    <name evidence="9" type="primary">xerD_4</name>
    <name evidence="10" type="synonym">xerD_11</name>
    <name evidence="9" type="ORF">Pla8534_21500</name>
    <name evidence="10" type="ORF">Pla8534_24880</name>
</gene>
<dbReference type="InterPro" id="IPR002104">
    <property type="entry name" value="Integrase_catalytic"/>
</dbReference>
<dbReference type="AlphaFoldDB" id="A0A518DR99"/>
<dbReference type="InterPro" id="IPR013762">
    <property type="entry name" value="Integrase-like_cat_sf"/>
</dbReference>
<dbReference type="PROSITE" id="PS51898">
    <property type="entry name" value="TYR_RECOMBINASE"/>
    <property type="match status" value="1"/>
</dbReference>
<dbReference type="InterPro" id="IPR044068">
    <property type="entry name" value="CB"/>
</dbReference>
<dbReference type="InterPro" id="IPR010998">
    <property type="entry name" value="Integrase_recombinase_N"/>
</dbReference>
<dbReference type="GO" id="GO:0006310">
    <property type="term" value="P:DNA recombination"/>
    <property type="evidence" value="ECO:0007669"/>
    <property type="project" value="UniProtKB-KW"/>
</dbReference>
<feature type="region of interest" description="Disordered" evidence="6">
    <location>
        <begin position="299"/>
        <end position="322"/>
    </location>
</feature>
<name>A0A518DR99_9BACT</name>
<dbReference type="PROSITE" id="PS51900">
    <property type="entry name" value="CB"/>
    <property type="match status" value="1"/>
</dbReference>
<keyword evidence="3 5" id="KW-0238">DNA-binding</keyword>
<evidence type="ECO:0000313" key="9">
    <source>
        <dbReference type="EMBL" id="QDU94361.1"/>
    </source>
</evidence>
<dbReference type="Proteomes" id="UP000317648">
    <property type="component" value="Chromosome"/>
</dbReference>
<keyword evidence="4" id="KW-0233">DNA recombination</keyword>
<dbReference type="PANTHER" id="PTHR30349">
    <property type="entry name" value="PHAGE INTEGRASE-RELATED"/>
    <property type="match status" value="1"/>
</dbReference>
<dbReference type="KEGG" id="lcre:Pla8534_21500"/>
<dbReference type="InterPro" id="IPR050090">
    <property type="entry name" value="Tyrosine_recombinase_XerCD"/>
</dbReference>
<dbReference type="EMBL" id="CP036433">
    <property type="protein sequence ID" value="QDU94361.1"/>
    <property type="molecule type" value="Genomic_DNA"/>
</dbReference>
<dbReference type="GO" id="GO:0003677">
    <property type="term" value="F:DNA binding"/>
    <property type="evidence" value="ECO:0007669"/>
    <property type="project" value="UniProtKB-UniRule"/>
</dbReference>
<dbReference type="InterPro" id="IPR011010">
    <property type="entry name" value="DNA_brk_join_enz"/>
</dbReference>
<dbReference type="Pfam" id="PF00589">
    <property type="entry name" value="Phage_integrase"/>
    <property type="match status" value="1"/>
</dbReference>
<evidence type="ECO:0000256" key="5">
    <source>
        <dbReference type="PROSITE-ProRule" id="PRU01248"/>
    </source>
</evidence>
<comment type="similarity">
    <text evidence="1">Belongs to the 'phage' integrase family.</text>
</comment>
<dbReference type="Gene3D" id="1.10.150.130">
    <property type="match status" value="1"/>
</dbReference>
<evidence type="ECO:0000256" key="3">
    <source>
        <dbReference type="ARBA" id="ARBA00023125"/>
    </source>
</evidence>
<evidence type="ECO:0000256" key="4">
    <source>
        <dbReference type="ARBA" id="ARBA00023172"/>
    </source>
</evidence>
<dbReference type="InterPro" id="IPR004107">
    <property type="entry name" value="Integrase_SAM-like_N"/>
</dbReference>
<sequence>MSELRRRMTEDLQLRGLSERTQEAYLRAVRKLAEHFRTPPDRLSEEQVRQYLLYLKNDCGFAPGSMRVAVNGVKFFYHYTAPRAWATLCNIRIPPQKTLPDVLSRPEVRQLLAAVRTRHNRAYLWTVYACGLRLNEGLHLQVADLDSQRMMLHVHRGKGAKDRFILLPQELLAMLRRYWLEHRNPRWLFPALGRGRNQGGVADKPMAEASVQGAWKRVVDQSGLAKSVSIPTLRHSYASHLIEAGVGLRRVQQLLGHSSLQTTARYLHVTEPGGEHTRQIIDQLMQGVGAALDAGAQVDADGRRCSSSARSRLPGTPRDDDACRTETRAALHHGLPHRRVGDRALRLPPVRAGACDGSLVRQPPLPQLSKRERRRLVRTTARQAAAVPLLLVDVHGSPGVPRVRSATPARRVRRHVPRFE</sequence>
<evidence type="ECO:0000259" key="7">
    <source>
        <dbReference type="PROSITE" id="PS51898"/>
    </source>
</evidence>
<keyword evidence="2" id="KW-0229">DNA integration</keyword>
<accession>A0A518DR99</accession>
<organism evidence="9 11">
    <name type="scientific">Lignipirellula cremea</name>
    <dbReference type="NCBI Taxonomy" id="2528010"/>
    <lineage>
        <taxon>Bacteria</taxon>
        <taxon>Pseudomonadati</taxon>
        <taxon>Planctomycetota</taxon>
        <taxon>Planctomycetia</taxon>
        <taxon>Pirellulales</taxon>
        <taxon>Pirellulaceae</taxon>
        <taxon>Lignipirellula</taxon>
    </lineage>
</organism>
<dbReference type="SUPFAM" id="SSF56349">
    <property type="entry name" value="DNA breaking-rejoining enzymes"/>
    <property type="match status" value="1"/>
</dbReference>
<feature type="domain" description="Tyr recombinase" evidence="7">
    <location>
        <begin position="98"/>
        <end position="282"/>
    </location>
</feature>